<dbReference type="EMBL" id="HBUF01264659">
    <property type="protein sequence ID" value="CAG6683820.1"/>
    <property type="molecule type" value="Transcribed_RNA"/>
</dbReference>
<dbReference type="EMBL" id="HBUF01639920">
    <property type="protein sequence ID" value="CAG6784795.1"/>
    <property type="molecule type" value="Transcribed_RNA"/>
</dbReference>
<dbReference type="EMBL" id="HBUF01639919">
    <property type="protein sequence ID" value="CAG6784793.1"/>
    <property type="molecule type" value="Transcribed_RNA"/>
</dbReference>
<dbReference type="FunFam" id="2.60.40.10:FF:000425">
    <property type="entry name" value="Myosin light chain kinase"/>
    <property type="match status" value="1"/>
</dbReference>
<dbReference type="InterPro" id="IPR003599">
    <property type="entry name" value="Ig_sub"/>
</dbReference>
<dbReference type="InterPro" id="IPR007110">
    <property type="entry name" value="Ig-like_dom"/>
</dbReference>
<dbReference type="AlphaFoldDB" id="A0A8D9FCB0"/>
<dbReference type="SUPFAM" id="SSF48726">
    <property type="entry name" value="Immunoglobulin"/>
    <property type="match status" value="1"/>
</dbReference>
<keyword evidence="3" id="KW-0393">Immunoglobulin domain</keyword>
<dbReference type="SMART" id="SM00409">
    <property type="entry name" value="IG"/>
    <property type="match status" value="1"/>
</dbReference>
<name>A0A8D9FCB0_9HEMI</name>
<protein>
    <submittedName>
        <fullName evidence="5">Titin</fullName>
    </submittedName>
</protein>
<dbReference type="InterPro" id="IPR013783">
    <property type="entry name" value="Ig-like_fold"/>
</dbReference>
<sequence>MSLAGSTAPKIVKNLKGTIAEKGTDVIFEAGIEGSPFPKCTWIKDNQQVWPQANKFSITSGNGKSTLVIHRATLQDSGNYKVEIANIAGSAWTSAELKVK</sequence>
<dbReference type="EMBL" id="HBUF01264660">
    <property type="protein sequence ID" value="CAG6683825.1"/>
    <property type="molecule type" value="Transcribed_RNA"/>
</dbReference>
<dbReference type="EMBL" id="HBUF01264657">
    <property type="protein sequence ID" value="CAG6683811.1"/>
    <property type="molecule type" value="Transcribed_RNA"/>
</dbReference>
<dbReference type="GO" id="GO:0005737">
    <property type="term" value="C:cytoplasm"/>
    <property type="evidence" value="ECO:0007669"/>
    <property type="project" value="UniProtKB-SubCell"/>
</dbReference>
<dbReference type="EMBL" id="HBUF01264658">
    <property type="protein sequence ID" value="CAG6683816.1"/>
    <property type="molecule type" value="Transcribed_RNA"/>
</dbReference>
<feature type="domain" description="Ig-like" evidence="4">
    <location>
        <begin position="9"/>
        <end position="100"/>
    </location>
</feature>
<dbReference type="PROSITE" id="PS50835">
    <property type="entry name" value="IG_LIKE"/>
    <property type="match status" value="1"/>
</dbReference>
<evidence type="ECO:0000256" key="2">
    <source>
        <dbReference type="ARBA" id="ARBA00022490"/>
    </source>
</evidence>
<evidence type="ECO:0000259" key="4">
    <source>
        <dbReference type="PROSITE" id="PS50835"/>
    </source>
</evidence>
<dbReference type="PANTHER" id="PTHR47633:SF8">
    <property type="entry name" value="SPEG NEIGHBOR PROTEIN"/>
    <property type="match status" value="1"/>
</dbReference>
<accession>A0A8D9FCB0</accession>
<dbReference type="EMBL" id="HBUF01639921">
    <property type="protein sequence ID" value="CAG6784797.1"/>
    <property type="molecule type" value="Transcribed_RNA"/>
</dbReference>
<organism evidence="5">
    <name type="scientific">Cacopsylla melanoneura</name>
    <dbReference type="NCBI Taxonomy" id="428564"/>
    <lineage>
        <taxon>Eukaryota</taxon>
        <taxon>Metazoa</taxon>
        <taxon>Ecdysozoa</taxon>
        <taxon>Arthropoda</taxon>
        <taxon>Hexapoda</taxon>
        <taxon>Insecta</taxon>
        <taxon>Pterygota</taxon>
        <taxon>Neoptera</taxon>
        <taxon>Paraneoptera</taxon>
        <taxon>Hemiptera</taxon>
        <taxon>Sternorrhyncha</taxon>
        <taxon>Psylloidea</taxon>
        <taxon>Psyllidae</taxon>
        <taxon>Psyllinae</taxon>
        <taxon>Cacopsylla</taxon>
    </lineage>
</organism>
<evidence type="ECO:0000313" key="5">
    <source>
        <dbReference type="EMBL" id="CAG6784797.1"/>
    </source>
</evidence>
<keyword evidence="2" id="KW-0963">Cytoplasm</keyword>
<proteinExistence type="predicted"/>
<dbReference type="InterPro" id="IPR013098">
    <property type="entry name" value="Ig_I-set"/>
</dbReference>
<dbReference type="EMBL" id="HBUF01264661">
    <property type="protein sequence ID" value="CAG6683829.1"/>
    <property type="molecule type" value="Transcribed_RNA"/>
</dbReference>
<comment type="subcellular location">
    <subcellularLocation>
        <location evidence="1">Cytoplasm</location>
    </subcellularLocation>
</comment>
<dbReference type="PANTHER" id="PTHR47633">
    <property type="entry name" value="IMMUNOGLOBULIN"/>
    <property type="match status" value="1"/>
</dbReference>
<evidence type="ECO:0000256" key="1">
    <source>
        <dbReference type="ARBA" id="ARBA00004496"/>
    </source>
</evidence>
<reference evidence="5" key="1">
    <citation type="submission" date="2021-05" db="EMBL/GenBank/DDBJ databases">
        <authorList>
            <person name="Alioto T."/>
            <person name="Alioto T."/>
            <person name="Gomez Garrido J."/>
        </authorList>
    </citation>
    <scope>NUCLEOTIDE SEQUENCE</scope>
</reference>
<dbReference type="GO" id="GO:0004672">
    <property type="term" value="F:protein kinase activity"/>
    <property type="evidence" value="ECO:0007669"/>
    <property type="project" value="TreeGrafter"/>
</dbReference>
<dbReference type="Gene3D" id="2.60.40.10">
    <property type="entry name" value="Immunoglobulins"/>
    <property type="match status" value="1"/>
</dbReference>
<dbReference type="Pfam" id="PF07679">
    <property type="entry name" value="I-set"/>
    <property type="match status" value="1"/>
</dbReference>
<evidence type="ECO:0000256" key="3">
    <source>
        <dbReference type="ARBA" id="ARBA00023319"/>
    </source>
</evidence>
<dbReference type="InterPro" id="IPR036179">
    <property type="entry name" value="Ig-like_dom_sf"/>
</dbReference>
<dbReference type="EMBL" id="HBUF01264656">
    <property type="protein sequence ID" value="CAG6683807.1"/>
    <property type="molecule type" value="Transcribed_RNA"/>
</dbReference>